<evidence type="ECO:0000313" key="2">
    <source>
        <dbReference type="Proteomes" id="UP001189429"/>
    </source>
</evidence>
<organism evidence="1 2">
    <name type="scientific">Prorocentrum cordatum</name>
    <dbReference type="NCBI Taxonomy" id="2364126"/>
    <lineage>
        <taxon>Eukaryota</taxon>
        <taxon>Sar</taxon>
        <taxon>Alveolata</taxon>
        <taxon>Dinophyceae</taxon>
        <taxon>Prorocentrales</taxon>
        <taxon>Prorocentraceae</taxon>
        <taxon>Prorocentrum</taxon>
    </lineage>
</organism>
<feature type="non-terminal residue" evidence="1">
    <location>
        <position position="1"/>
    </location>
</feature>
<reference evidence="1" key="1">
    <citation type="submission" date="2023-10" db="EMBL/GenBank/DDBJ databases">
        <authorList>
            <person name="Chen Y."/>
            <person name="Shah S."/>
            <person name="Dougan E. K."/>
            <person name="Thang M."/>
            <person name="Chan C."/>
        </authorList>
    </citation>
    <scope>NUCLEOTIDE SEQUENCE [LARGE SCALE GENOMIC DNA]</scope>
</reference>
<evidence type="ECO:0000313" key="1">
    <source>
        <dbReference type="EMBL" id="CAK0862935.1"/>
    </source>
</evidence>
<gene>
    <name evidence="1" type="ORF">PCOR1329_LOCUS51234</name>
</gene>
<dbReference type="Proteomes" id="UP001189429">
    <property type="component" value="Unassembled WGS sequence"/>
</dbReference>
<proteinExistence type="predicted"/>
<feature type="non-terminal residue" evidence="1">
    <location>
        <position position="279"/>
    </location>
</feature>
<keyword evidence="2" id="KW-1185">Reference proteome</keyword>
<protein>
    <submittedName>
        <fullName evidence="1">Uncharacterized protein</fullName>
    </submittedName>
</protein>
<sequence length="279" mass="29470">AAAHPVLQLRAAGRRVPGRLRRRRNAAWHAAEFPPGGFAHADDAATTRAAAGPRLRGVASAAAPCTPAPSAPRPAGAASPVKELRKEAPSWPCGWVGACDVDALLEDLRPSARGVAAEWVVEREKGGPRCRSMSGSCSRRSVLEPAAVAGAVEVAFSVVCPPTVPVLASAARTAHPSWTKTPACSGEAQSVVVREEDCAMAVERGVVADGLHDGIVRTEVIASDLAFESGMVELEVVSENCSLGVYQCPARHELVLRRRPPFAFVREWCSKTFDKRTAT</sequence>
<comment type="caution">
    <text evidence="1">The sequence shown here is derived from an EMBL/GenBank/DDBJ whole genome shotgun (WGS) entry which is preliminary data.</text>
</comment>
<dbReference type="EMBL" id="CAUYUJ010016210">
    <property type="protein sequence ID" value="CAK0862935.1"/>
    <property type="molecule type" value="Genomic_DNA"/>
</dbReference>
<name>A0ABN9UTW6_9DINO</name>
<accession>A0ABN9UTW6</accession>